<dbReference type="AlphaFoldDB" id="A0A178A0P8"/>
<dbReference type="InterPro" id="IPR046462">
    <property type="entry name" value="TerL_nuclease"/>
</dbReference>
<dbReference type="PANTHER" id="PTHR41287:SF1">
    <property type="entry name" value="PROTEIN YMFN"/>
    <property type="match status" value="1"/>
</dbReference>
<dbReference type="InterPro" id="IPR005021">
    <property type="entry name" value="Terminase_largesu-like"/>
</dbReference>
<dbReference type="Gene3D" id="3.40.50.300">
    <property type="entry name" value="P-loop containing nucleotide triphosphate hydrolases"/>
    <property type="match status" value="1"/>
</dbReference>
<dbReference type="PATRIC" id="fig|217031.6.peg.1600"/>
<feature type="domain" description="Terminase large subunit-like ATPase" evidence="1">
    <location>
        <begin position="87"/>
        <end position="269"/>
    </location>
</feature>
<proteinExistence type="predicted"/>
<feature type="domain" description="Terminase large subunit-like endonuclease" evidence="2">
    <location>
        <begin position="281"/>
        <end position="561"/>
    </location>
</feature>
<dbReference type="Proteomes" id="UP000077881">
    <property type="component" value="Unassembled WGS sequence"/>
</dbReference>
<dbReference type="OrthoDB" id="9760250at2"/>
<dbReference type="GO" id="GO:0004519">
    <property type="term" value="F:endonuclease activity"/>
    <property type="evidence" value="ECO:0007669"/>
    <property type="project" value="InterPro"/>
</dbReference>
<evidence type="ECO:0000313" key="4">
    <source>
        <dbReference type="Proteomes" id="UP000077881"/>
    </source>
</evidence>
<dbReference type="Pfam" id="PF03354">
    <property type="entry name" value="TerL_ATPase"/>
    <property type="match status" value="1"/>
</dbReference>
<dbReference type="InterPro" id="IPR046461">
    <property type="entry name" value="TerL_ATPase"/>
</dbReference>
<keyword evidence="4" id="KW-1185">Reference proteome</keyword>
<dbReference type="PANTHER" id="PTHR41287">
    <property type="match status" value="1"/>
</dbReference>
<dbReference type="InterPro" id="IPR027417">
    <property type="entry name" value="P-loop_NTPase"/>
</dbReference>
<reference evidence="3 4" key="1">
    <citation type="submission" date="2015-05" db="EMBL/GenBank/DDBJ databases">
        <title>Comparison of genome.</title>
        <authorList>
            <person name="Zheng Z."/>
            <person name="Sun M."/>
        </authorList>
    </citation>
    <scope>NUCLEOTIDE SEQUENCE [LARGE SCALE GENOMIC DNA]</scope>
    <source>
        <strain evidence="3 4">G25-74</strain>
    </source>
</reference>
<evidence type="ECO:0000313" key="3">
    <source>
        <dbReference type="EMBL" id="OAK72678.1"/>
    </source>
</evidence>
<dbReference type="EMBL" id="LDJR01000034">
    <property type="protein sequence ID" value="OAK72678.1"/>
    <property type="molecule type" value="Genomic_DNA"/>
</dbReference>
<organism evidence="3 4">
    <name type="scientific">Lederbergia galactosidilytica</name>
    <dbReference type="NCBI Taxonomy" id="217031"/>
    <lineage>
        <taxon>Bacteria</taxon>
        <taxon>Bacillati</taxon>
        <taxon>Bacillota</taxon>
        <taxon>Bacilli</taxon>
        <taxon>Bacillales</taxon>
        <taxon>Bacillaceae</taxon>
        <taxon>Lederbergia</taxon>
    </lineage>
</organism>
<dbReference type="STRING" id="217031.ABB05_07415"/>
<protein>
    <submittedName>
        <fullName evidence="3">Terminase</fullName>
    </submittedName>
</protein>
<sequence length="583" mass="66989">MPWRWLIYVTAIKRGVNYADIYARKVRRSPKKYPDTIKLAVDRYYRWKKRKDIWFDVDRANEMMDWVQTFIRHVKGDLAGQPLILEDWQKFIFSNIYGWVHENEKGDIVRVIREAYIQVPKKNGKTLLAVGGLGYAMYGEGVLGADCYACASDFTQAQYAAKPFASTILNHEALMEDSTIYKGPKGTVSSVTYDYIHDDLAYQNTFMAVTKNIGFIEGSNPHFVLNDELHAQEKMDQYDNFKSAQINRPEPLMFNISTAGKGSSSVGMRVYREAKEVLKNDDNDSSFVMIYEPNKGYDWTDRKVWAMVNPNIGISVTMSALETEFITAARSAHKKAEFLSKHLNVFVNGAENYFEQDQVEHILVDDLGDLEGLTCYIGLDLSKTTDLTCVSLNFPTQDDEGKSILKVKQMYFIPTENIETREKEDNVPYTDLSEKGFVQFCDGKMIDQDQVYEYIVECIELYDVQQINYDPAMSEKLIEKIENIGLECVAVNQYPNVMNAMVDDSELLIYEGRLFTDNPLFIYCTLNVVVVKNINGMKAPSKRQSKKKIDGYVAFLVAHKETMFHMDEVSDEGMDELIEEIYR</sequence>
<name>A0A178A0P8_9BACI</name>
<gene>
    <name evidence="3" type="ORF">ABB05_07415</name>
</gene>
<evidence type="ECO:0000259" key="2">
    <source>
        <dbReference type="Pfam" id="PF20441"/>
    </source>
</evidence>
<evidence type="ECO:0000259" key="1">
    <source>
        <dbReference type="Pfam" id="PF03354"/>
    </source>
</evidence>
<accession>A0A178A0P8</accession>
<comment type="caution">
    <text evidence="3">The sequence shown here is derived from an EMBL/GenBank/DDBJ whole genome shotgun (WGS) entry which is preliminary data.</text>
</comment>
<dbReference type="Pfam" id="PF20441">
    <property type="entry name" value="TerL_nuclease"/>
    <property type="match status" value="1"/>
</dbReference>